<dbReference type="RefSeq" id="WP_137816526.1">
    <property type="nucleotide sequence ID" value="NZ_BJFL01000048.1"/>
</dbReference>
<dbReference type="GO" id="GO:0036430">
    <property type="term" value="F:CMP kinase activity"/>
    <property type="evidence" value="ECO:0007669"/>
    <property type="project" value="RHEA"/>
</dbReference>
<evidence type="ECO:0000256" key="1">
    <source>
        <dbReference type="ARBA" id="ARBA00009427"/>
    </source>
</evidence>
<proteinExistence type="inferred from homology"/>
<comment type="similarity">
    <text evidence="1 8">Belongs to the cytidylate kinase family. Type 1 subfamily.</text>
</comment>
<name>A0A4D4J9U9_9PSEU</name>
<keyword evidence="11" id="KW-1185">Reference proteome</keyword>
<comment type="catalytic activity">
    <reaction evidence="7 8">
        <text>CMP + ATP = CDP + ADP</text>
        <dbReference type="Rhea" id="RHEA:11600"/>
        <dbReference type="ChEBI" id="CHEBI:30616"/>
        <dbReference type="ChEBI" id="CHEBI:58069"/>
        <dbReference type="ChEBI" id="CHEBI:60377"/>
        <dbReference type="ChEBI" id="CHEBI:456216"/>
        <dbReference type="EC" id="2.7.4.25"/>
    </reaction>
</comment>
<dbReference type="Gene3D" id="3.40.50.300">
    <property type="entry name" value="P-loop containing nucleotide triphosphate hydrolases"/>
    <property type="match status" value="1"/>
</dbReference>
<dbReference type="CDD" id="cd02020">
    <property type="entry name" value="CMPK"/>
    <property type="match status" value="1"/>
</dbReference>
<dbReference type="HAMAP" id="MF_00238">
    <property type="entry name" value="Cytidyl_kinase_type1"/>
    <property type="match status" value="1"/>
</dbReference>
<dbReference type="GO" id="GO:0005524">
    <property type="term" value="F:ATP binding"/>
    <property type="evidence" value="ECO:0007669"/>
    <property type="project" value="UniProtKB-UniRule"/>
</dbReference>
<dbReference type="InterPro" id="IPR011994">
    <property type="entry name" value="Cytidylate_kinase_dom"/>
</dbReference>
<keyword evidence="5 8" id="KW-0067">ATP-binding</keyword>
<dbReference type="EC" id="2.7.4.25" evidence="8"/>
<dbReference type="PANTHER" id="PTHR21299:SF2">
    <property type="entry name" value="CYTIDYLATE KINASE"/>
    <property type="match status" value="1"/>
</dbReference>
<evidence type="ECO:0000256" key="3">
    <source>
        <dbReference type="ARBA" id="ARBA00022741"/>
    </source>
</evidence>
<reference evidence="11" key="1">
    <citation type="submission" date="2019-04" db="EMBL/GenBank/DDBJ databases">
        <title>Draft genome sequence of Pseudonocardiaceae bacterium SL3-2-4.</title>
        <authorList>
            <person name="Ningsih F."/>
            <person name="Yokota A."/>
            <person name="Sakai Y."/>
            <person name="Nanatani K."/>
            <person name="Yabe S."/>
            <person name="Oetari A."/>
            <person name="Sjamsuridzal W."/>
        </authorList>
    </citation>
    <scope>NUCLEOTIDE SEQUENCE [LARGE SCALE GENOMIC DNA]</scope>
    <source>
        <strain evidence="11">SL3-2-4</strain>
    </source>
</reference>
<feature type="binding site" evidence="8">
    <location>
        <begin position="14"/>
        <end position="22"/>
    </location>
    <ligand>
        <name>ATP</name>
        <dbReference type="ChEBI" id="CHEBI:30616"/>
    </ligand>
</feature>
<accession>A0A4D4J9U9</accession>
<dbReference type="AlphaFoldDB" id="A0A4D4J9U9"/>
<dbReference type="InterPro" id="IPR003136">
    <property type="entry name" value="Cytidylate_kin"/>
</dbReference>
<dbReference type="PANTHER" id="PTHR21299">
    <property type="entry name" value="CYTIDYLATE KINASE/PANTOATE-BETA-ALANINE LIGASE"/>
    <property type="match status" value="1"/>
</dbReference>
<comment type="caution">
    <text evidence="10">The sequence shown here is derived from an EMBL/GenBank/DDBJ whole genome shotgun (WGS) entry which is preliminary data.</text>
</comment>
<dbReference type="Pfam" id="PF02224">
    <property type="entry name" value="Cytidylate_kin"/>
    <property type="match status" value="1"/>
</dbReference>
<evidence type="ECO:0000256" key="6">
    <source>
        <dbReference type="ARBA" id="ARBA00047615"/>
    </source>
</evidence>
<keyword evidence="4 8" id="KW-0418">Kinase</keyword>
<dbReference type="NCBIfam" id="TIGR00017">
    <property type="entry name" value="cmk"/>
    <property type="match status" value="1"/>
</dbReference>
<keyword evidence="3 8" id="KW-0547">Nucleotide-binding</keyword>
<evidence type="ECO:0000256" key="4">
    <source>
        <dbReference type="ARBA" id="ARBA00022777"/>
    </source>
</evidence>
<dbReference type="EMBL" id="BJFL01000048">
    <property type="protein sequence ID" value="GDY33595.1"/>
    <property type="molecule type" value="Genomic_DNA"/>
</dbReference>
<evidence type="ECO:0000313" key="11">
    <source>
        <dbReference type="Proteomes" id="UP000298860"/>
    </source>
</evidence>
<evidence type="ECO:0000256" key="5">
    <source>
        <dbReference type="ARBA" id="ARBA00022840"/>
    </source>
</evidence>
<dbReference type="GO" id="GO:0015949">
    <property type="term" value="P:nucleobase-containing small molecule interconversion"/>
    <property type="evidence" value="ECO:0007669"/>
    <property type="project" value="TreeGrafter"/>
</dbReference>
<evidence type="ECO:0000313" key="10">
    <source>
        <dbReference type="EMBL" id="GDY33595.1"/>
    </source>
</evidence>
<dbReference type="InterPro" id="IPR027417">
    <property type="entry name" value="P-loop_NTPase"/>
</dbReference>
<dbReference type="OrthoDB" id="9807434at2"/>
<evidence type="ECO:0000259" key="9">
    <source>
        <dbReference type="Pfam" id="PF02224"/>
    </source>
</evidence>
<evidence type="ECO:0000256" key="2">
    <source>
        <dbReference type="ARBA" id="ARBA00022679"/>
    </source>
</evidence>
<evidence type="ECO:0000256" key="8">
    <source>
        <dbReference type="HAMAP-Rule" id="MF_00238"/>
    </source>
</evidence>
<dbReference type="GO" id="GO:0005829">
    <property type="term" value="C:cytosol"/>
    <property type="evidence" value="ECO:0007669"/>
    <property type="project" value="TreeGrafter"/>
</dbReference>
<dbReference type="GO" id="GO:0036431">
    <property type="term" value="F:dCMP kinase activity"/>
    <property type="evidence" value="ECO:0007669"/>
    <property type="project" value="InterPro"/>
</dbReference>
<feature type="domain" description="Cytidylate kinase" evidence="9">
    <location>
        <begin position="10"/>
        <end position="227"/>
    </location>
</feature>
<organism evidence="10 11">
    <name type="scientific">Gandjariella thermophila</name>
    <dbReference type="NCBI Taxonomy" id="1931992"/>
    <lineage>
        <taxon>Bacteria</taxon>
        <taxon>Bacillati</taxon>
        <taxon>Actinomycetota</taxon>
        <taxon>Actinomycetes</taxon>
        <taxon>Pseudonocardiales</taxon>
        <taxon>Pseudonocardiaceae</taxon>
        <taxon>Gandjariella</taxon>
    </lineage>
</organism>
<sequence>MASGELRGVVALDGPSGTGKSTVARRLASAVHARYLDTGAMYRAVTLAVLRAGVDPEDATRVAEVAAAARLAVGTDPQAPTVRLDGEDVAAEIRGPEATRAVSAVSAVPAVRELLVAEQRRIIAEMLDAGHGVVVEGRDIGTVVAPDAPLKVFLTASAETRAHRRSRQDAEDGRVATMEATMADVQRRDRLDSTRAVSPLRPADDAVELDTTELDITGVLDALLAMVDRRGLRGVPERTGR</sequence>
<comment type="catalytic activity">
    <reaction evidence="6 8">
        <text>dCMP + ATP = dCDP + ADP</text>
        <dbReference type="Rhea" id="RHEA:25094"/>
        <dbReference type="ChEBI" id="CHEBI:30616"/>
        <dbReference type="ChEBI" id="CHEBI:57566"/>
        <dbReference type="ChEBI" id="CHEBI:58593"/>
        <dbReference type="ChEBI" id="CHEBI:456216"/>
        <dbReference type="EC" id="2.7.4.25"/>
    </reaction>
</comment>
<dbReference type="Proteomes" id="UP000298860">
    <property type="component" value="Unassembled WGS sequence"/>
</dbReference>
<keyword evidence="2 8" id="KW-0808">Transferase</keyword>
<gene>
    <name evidence="8 10" type="primary">cmk</name>
    <name evidence="10" type="ORF">GTS_52280</name>
</gene>
<protein>
    <recommendedName>
        <fullName evidence="8">Cytidylate kinase</fullName>
        <shortName evidence="8">CK</shortName>
        <ecNumber evidence="8">2.7.4.25</ecNumber>
    </recommendedName>
    <alternativeName>
        <fullName evidence="8">Cytidine monophosphate kinase</fullName>
        <shortName evidence="8">CMP kinase</shortName>
    </alternativeName>
</protein>
<dbReference type="SUPFAM" id="SSF52540">
    <property type="entry name" value="P-loop containing nucleoside triphosphate hydrolases"/>
    <property type="match status" value="1"/>
</dbReference>
<comment type="subcellular location">
    <subcellularLocation>
        <location evidence="8">Cytoplasm</location>
    </subcellularLocation>
</comment>
<evidence type="ECO:0000256" key="7">
    <source>
        <dbReference type="ARBA" id="ARBA00048478"/>
    </source>
</evidence>
<keyword evidence="8" id="KW-0963">Cytoplasm</keyword>
<dbReference type="GO" id="GO:0006220">
    <property type="term" value="P:pyrimidine nucleotide metabolic process"/>
    <property type="evidence" value="ECO:0007669"/>
    <property type="project" value="UniProtKB-UniRule"/>
</dbReference>